<proteinExistence type="predicted"/>
<evidence type="ECO:0000259" key="2">
    <source>
        <dbReference type="Pfam" id="PF14016"/>
    </source>
</evidence>
<name>A0A5N8W7J2_9ACTN</name>
<accession>A0A5N8W7J2</accession>
<evidence type="ECO:0000313" key="3">
    <source>
        <dbReference type="EMBL" id="MPY43451.1"/>
    </source>
</evidence>
<dbReference type="RefSeq" id="WP_152788421.1">
    <property type="nucleotide sequence ID" value="NZ_BAABEQ010000052.1"/>
</dbReference>
<dbReference type="Proteomes" id="UP000326979">
    <property type="component" value="Unassembled WGS sequence"/>
</dbReference>
<protein>
    <submittedName>
        <fullName evidence="3">DUF4232 domain-containing protein</fullName>
    </submittedName>
</protein>
<dbReference type="OrthoDB" id="3827416at2"/>
<dbReference type="Pfam" id="PF14016">
    <property type="entry name" value="DUF4232"/>
    <property type="match status" value="1"/>
</dbReference>
<feature type="compositionally biased region" description="Basic and acidic residues" evidence="1">
    <location>
        <begin position="31"/>
        <end position="40"/>
    </location>
</feature>
<comment type="caution">
    <text evidence="3">The sequence shown here is derived from an EMBL/GenBank/DDBJ whole genome shotgun (WGS) entry which is preliminary data.</text>
</comment>
<evidence type="ECO:0000256" key="1">
    <source>
        <dbReference type="SAM" id="MobiDB-lite"/>
    </source>
</evidence>
<organism evidence="3 4">
    <name type="scientific">Streptomyces phyllanthi</name>
    <dbReference type="NCBI Taxonomy" id="1803180"/>
    <lineage>
        <taxon>Bacteria</taxon>
        <taxon>Bacillati</taxon>
        <taxon>Actinomycetota</taxon>
        <taxon>Actinomycetes</taxon>
        <taxon>Kitasatosporales</taxon>
        <taxon>Streptomycetaceae</taxon>
        <taxon>Streptomyces</taxon>
    </lineage>
</organism>
<keyword evidence="4" id="KW-1185">Reference proteome</keyword>
<feature type="domain" description="DUF4232" evidence="2">
    <location>
        <begin position="81"/>
        <end position="218"/>
    </location>
</feature>
<dbReference type="PROSITE" id="PS51257">
    <property type="entry name" value="PROKAR_LIPOPROTEIN"/>
    <property type="match status" value="1"/>
</dbReference>
<gene>
    <name evidence="3" type="ORF">FNH04_27130</name>
</gene>
<feature type="region of interest" description="Disordered" evidence="1">
    <location>
        <begin position="30"/>
        <end position="89"/>
    </location>
</feature>
<sequence length="224" mass="23091">MSPIRRRTAPSALPVAAVTALVVSGCGLSAELEREADPGRTGRPSVTAASAGAEPPGLSPSDPPIDTGPLDPPAPMPSDSCPSSGVRIEPGPVSAAMGLRAMGVTLTNCGRTTYRLAGYPKLQVLDEHREPLDVQILQGTEPITTGQPDSGPKPVTLKPGESAMTELVWRNTVTDTTTTAVNGTYLRITPAKGGPSEVITPQGRIDLGNTGRIGTTAWEKTPAP</sequence>
<dbReference type="AlphaFoldDB" id="A0A5N8W7J2"/>
<feature type="region of interest" description="Disordered" evidence="1">
    <location>
        <begin position="192"/>
        <end position="224"/>
    </location>
</feature>
<dbReference type="EMBL" id="VJZE01000227">
    <property type="protein sequence ID" value="MPY43451.1"/>
    <property type="molecule type" value="Genomic_DNA"/>
</dbReference>
<dbReference type="InterPro" id="IPR025326">
    <property type="entry name" value="DUF4232"/>
</dbReference>
<reference evidence="3 4" key="1">
    <citation type="submission" date="2019-07" db="EMBL/GenBank/DDBJ databases">
        <title>New species of Amycolatopsis and Streptomyces.</title>
        <authorList>
            <person name="Duangmal K."/>
            <person name="Teo W.F.A."/>
            <person name="Lipun K."/>
        </authorList>
    </citation>
    <scope>NUCLEOTIDE SEQUENCE [LARGE SCALE GENOMIC DNA]</scope>
    <source>
        <strain evidence="3 4">TISTR 2346</strain>
    </source>
</reference>
<evidence type="ECO:0000313" key="4">
    <source>
        <dbReference type="Proteomes" id="UP000326979"/>
    </source>
</evidence>